<organism evidence="1 2">
    <name type="scientific">Streptomyces jumonjinensis</name>
    <dbReference type="NCBI Taxonomy" id="1945"/>
    <lineage>
        <taxon>Bacteria</taxon>
        <taxon>Bacillati</taxon>
        <taxon>Actinomycetota</taxon>
        <taxon>Actinomycetes</taxon>
        <taxon>Kitasatosporales</taxon>
        <taxon>Streptomycetaceae</taxon>
        <taxon>Streptomyces</taxon>
    </lineage>
</organism>
<dbReference type="AlphaFoldDB" id="A0A646KP36"/>
<proteinExistence type="predicted"/>
<dbReference type="EMBL" id="VCLA01000180">
    <property type="protein sequence ID" value="MQT03870.1"/>
    <property type="molecule type" value="Genomic_DNA"/>
</dbReference>
<keyword evidence="2" id="KW-1185">Reference proteome</keyword>
<sequence length="83" mass="8632">MSFIKGFPEAVTLEQMQNACAALGLPTRHLVALSVDVREGVTAVLHVANDAGQTLAHGGGPLLTEIRIPRSDQEVPDDAAADG</sequence>
<protein>
    <submittedName>
        <fullName evidence="1">Uncharacterized protein</fullName>
    </submittedName>
</protein>
<dbReference type="RefSeq" id="WP_153525378.1">
    <property type="nucleotide sequence ID" value="NZ_JBEPDZ010000025.1"/>
</dbReference>
<name>A0A646KP36_STRJU</name>
<evidence type="ECO:0000313" key="2">
    <source>
        <dbReference type="Proteomes" id="UP000419138"/>
    </source>
</evidence>
<reference evidence="1 2" key="1">
    <citation type="submission" date="2019-05" db="EMBL/GenBank/DDBJ databases">
        <title>Comparative genomics and metabolomics analyses of clavulanic acid producing Streptomyces species provides insight into specialized metabolism and evolution of beta-lactam biosynthetic gene clusters.</title>
        <authorList>
            <person name="Moore M.A."/>
            <person name="Cruz-Morales P."/>
            <person name="Barona Gomez F."/>
            <person name="Kapil T."/>
        </authorList>
    </citation>
    <scope>NUCLEOTIDE SEQUENCE [LARGE SCALE GENOMIC DNA]</scope>
    <source>
        <strain evidence="1 2">NRRL 5741</strain>
    </source>
</reference>
<gene>
    <name evidence="1" type="ORF">FF041_27980</name>
</gene>
<evidence type="ECO:0000313" key="1">
    <source>
        <dbReference type="EMBL" id="MQT03870.1"/>
    </source>
</evidence>
<dbReference type="Proteomes" id="UP000419138">
    <property type="component" value="Unassembled WGS sequence"/>
</dbReference>
<accession>A0A646KP36</accession>
<dbReference type="OrthoDB" id="9902157at2"/>
<comment type="caution">
    <text evidence="1">The sequence shown here is derived from an EMBL/GenBank/DDBJ whole genome shotgun (WGS) entry which is preliminary data.</text>
</comment>